<dbReference type="RefSeq" id="WP_013968887.1">
    <property type="nucleotide sequence ID" value="NC_015732.1"/>
</dbReference>
<keyword evidence="2" id="KW-0808">Transferase</keyword>
<keyword evidence="4" id="KW-1185">Reference proteome</keyword>
<proteinExistence type="predicted"/>
<dbReference type="SUPFAM" id="SSF53335">
    <property type="entry name" value="S-adenosyl-L-methionine-dependent methyltransferases"/>
    <property type="match status" value="1"/>
</dbReference>
<dbReference type="GO" id="GO:0003676">
    <property type="term" value="F:nucleic acid binding"/>
    <property type="evidence" value="ECO:0007669"/>
    <property type="project" value="InterPro"/>
</dbReference>
<dbReference type="PROSITE" id="PS00092">
    <property type="entry name" value="N6_MTASE"/>
    <property type="match status" value="1"/>
</dbReference>
<dbReference type="Pfam" id="PF03602">
    <property type="entry name" value="Cons_hypoth95"/>
    <property type="match status" value="1"/>
</dbReference>
<evidence type="ECO:0000313" key="4">
    <source>
        <dbReference type="Proteomes" id="UP000000503"/>
    </source>
</evidence>
<dbReference type="Gene3D" id="3.40.50.150">
    <property type="entry name" value="Vaccinia Virus protein VP39"/>
    <property type="match status" value="1"/>
</dbReference>
<sequence>MRITGGQLCGRRVEVPDGVIRPAMDRMRESVFAILGDLTGKSFLDIFSGSGIIALEAASRGANPVDAVEMDPLKRKTLIKNVSISPVKINCHFMSAELFVKRAKKPFDYIFCDPPFPYRFKQQLAASISQSKLVIDGSVVLLHRPREDQFPTTLEQLHLIDRREYGRSIVDFYRFEQ</sequence>
<dbReference type="OrthoDB" id="9803017at2"/>
<dbReference type="CDD" id="cd02440">
    <property type="entry name" value="AdoMet_MTases"/>
    <property type="match status" value="1"/>
</dbReference>
<dbReference type="PANTHER" id="PTHR43542">
    <property type="entry name" value="METHYLTRANSFERASE"/>
    <property type="match status" value="1"/>
</dbReference>
<dbReference type="PANTHER" id="PTHR43542:SF1">
    <property type="entry name" value="METHYLTRANSFERASE"/>
    <property type="match status" value="1"/>
</dbReference>
<dbReference type="AlphaFoldDB" id="F8EXJ6"/>
<evidence type="ECO:0000256" key="1">
    <source>
        <dbReference type="ARBA" id="ARBA00022603"/>
    </source>
</evidence>
<dbReference type="GO" id="GO:0031167">
    <property type="term" value="P:rRNA methylation"/>
    <property type="evidence" value="ECO:0007669"/>
    <property type="project" value="InterPro"/>
</dbReference>
<dbReference type="EMBL" id="CP002868">
    <property type="protein sequence ID" value="AEJ19577.1"/>
    <property type="molecule type" value="Genomic_DNA"/>
</dbReference>
<dbReference type="GO" id="GO:0008168">
    <property type="term" value="F:methyltransferase activity"/>
    <property type="evidence" value="ECO:0007669"/>
    <property type="project" value="UniProtKB-KW"/>
</dbReference>
<dbReference type="PIRSF" id="PIRSF004553">
    <property type="entry name" value="CHP00095"/>
    <property type="match status" value="1"/>
</dbReference>
<dbReference type="InterPro" id="IPR004398">
    <property type="entry name" value="RNA_MeTrfase_RsmD"/>
</dbReference>
<gene>
    <name evidence="3" type="ordered locus">Spica_1432</name>
</gene>
<dbReference type="InterPro" id="IPR029063">
    <property type="entry name" value="SAM-dependent_MTases_sf"/>
</dbReference>
<evidence type="ECO:0000256" key="2">
    <source>
        <dbReference type="ARBA" id="ARBA00022679"/>
    </source>
</evidence>
<protein>
    <recommendedName>
        <fullName evidence="5">16S rRNA (Guanine(966)-N(2))-methyltransferase RsmD</fullName>
    </recommendedName>
</protein>
<name>F8EXJ6_GRAC1</name>
<accession>F8EXJ6</accession>
<dbReference type="Proteomes" id="UP000000503">
    <property type="component" value="Chromosome"/>
</dbReference>
<evidence type="ECO:0000313" key="3">
    <source>
        <dbReference type="EMBL" id="AEJ19577.1"/>
    </source>
</evidence>
<organism evidence="3 4">
    <name type="scientific">Gracilinema caldarium (strain ATCC 51460 / DSM 7334 / H1)</name>
    <name type="common">Treponema caldarium</name>
    <dbReference type="NCBI Taxonomy" id="744872"/>
    <lineage>
        <taxon>Bacteria</taxon>
        <taxon>Pseudomonadati</taxon>
        <taxon>Spirochaetota</taxon>
        <taxon>Spirochaetia</taxon>
        <taxon>Spirochaetales</taxon>
        <taxon>Breznakiellaceae</taxon>
        <taxon>Gracilinema</taxon>
    </lineage>
</organism>
<reference evidence="4" key="1">
    <citation type="journal article" date="2013" name="Stand. Genomic Sci.">
        <title>Genome sequence of the thermophilic fresh-water bacterium Spirochaeta caldaria type strain (H1(T)), reclassification of Spirochaeta caldaria, Spirochaeta stenostrepta, and Spirochaeta zuelzerae in the genus Treponema as Treponema caldaria comb. nov., Treponema stenostrepta comb. nov., and Treponema zuelzerae comb. nov., and emendation of the genus Treponema.</title>
        <authorList>
            <person name="Abt B."/>
            <person name="Goker M."/>
            <person name="Scheuner C."/>
            <person name="Han C."/>
            <person name="Lu M."/>
            <person name="Misra M."/>
            <person name="Lapidus A."/>
            <person name="Nolan M."/>
            <person name="Lucas S."/>
            <person name="Hammon N."/>
            <person name="Deshpande S."/>
            <person name="Cheng J.F."/>
            <person name="Tapia R."/>
            <person name="Goodwin L.A."/>
            <person name="Pitluck S."/>
            <person name="Liolios K."/>
            <person name="Pagani I."/>
            <person name="Ivanova N."/>
            <person name="Mavromatis K."/>
            <person name="Mikhailova N."/>
            <person name="Huntemann M."/>
            <person name="Pati A."/>
            <person name="Chen A."/>
            <person name="Palaniappan K."/>
            <person name="Land M."/>
            <person name="Hauser L."/>
            <person name="Jeffries C.D."/>
            <person name="Rohde M."/>
            <person name="Spring S."/>
            <person name="Gronow S."/>
            <person name="Detter J.C."/>
            <person name="Bristow J."/>
            <person name="Eisen J.A."/>
            <person name="Markowitz V."/>
            <person name="Hugenholtz P."/>
            <person name="Kyrpides N.C."/>
            <person name="Woyke T."/>
            <person name="Klenk H.P."/>
        </authorList>
    </citation>
    <scope>NUCLEOTIDE SEQUENCE</scope>
    <source>
        <strain evidence="4">ATCC 51460 / DSM 7334 / H1</strain>
    </source>
</reference>
<evidence type="ECO:0008006" key="5">
    <source>
        <dbReference type="Google" id="ProtNLM"/>
    </source>
</evidence>
<dbReference type="eggNOG" id="COG0742">
    <property type="taxonomic scope" value="Bacteria"/>
</dbReference>
<dbReference type="InterPro" id="IPR002052">
    <property type="entry name" value="DNA_methylase_N6_adenine_CS"/>
</dbReference>
<dbReference type="HOGENOM" id="CLU_075826_0_2_12"/>
<keyword evidence="1" id="KW-0489">Methyltransferase</keyword>
<dbReference type="STRING" id="744872.Spica_1432"/>
<dbReference type="KEGG" id="scd:Spica_1432"/>